<dbReference type="RefSeq" id="WP_227230930.1">
    <property type="nucleotide sequence ID" value="NZ_JAJCVJ010000003.1"/>
</dbReference>
<feature type="compositionally biased region" description="Basic and acidic residues" evidence="1">
    <location>
        <begin position="16"/>
        <end position="30"/>
    </location>
</feature>
<protein>
    <submittedName>
        <fullName evidence="3">DUF2249 domain-containing protein</fullName>
    </submittedName>
</protein>
<comment type="caution">
    <text evidence="3">The sequence shown here is derived from an EMBL/GenBank/DDBJ whole genome shotgun (WGS) entry which is preliminary data.</text>
</comment>
<gene>
    <name evidence="3" type="ORF">ACFPJ5_18250</name>
</gene>
<dbReference type="InterPro" id="IPR018720">
    <property type="entry name" value="DUF2249"/>
</dbReference>
<name>A0ABD5RGB6_9EURY</name>
<sequence length="89" mass="10232">MAHQRQNSSVEATEAPPERPREYLDVRDLPPPEPLTETLELLAESDRDAVVVQTNDRAPQHLYPKLSERGYEYDTVETEEAVLTAIWQE</sequence>
<dbReference type="Proteomes" id="UP001596201">
    <property type="component" value="Unassembled WGS sequence"/>
</dbReference>
<feature type="region of interest" description="Disordered" evidence="1">
    <location>
        <begin position="1"/>
        <end position="30"/>
    </location>
</feature>
<feature type="compositionally biased region" description="Polar residues" evidence="1">
    <location>
        <begin position="1"/>
        <end position="10"/>
    </location>
</feature>
<evidence type="ECO:0000313" key="4">
    <source>
        <dbReference type="Proteomes" id="UP001596201"/>
    </source>
</evidence>
<evidence type="ECO:0000313" key="3">
    <source>
        <dbReference type="EMBL" id="MFC5368871.1"/>
    </source>
</evidence>
<reference evidence="3 4" key="1">
    <citation type="journal article" date="2019" name="Int. J. Syst. Evol. Microbiol.">
        <title>The Global Catalogue of Microorganisms (GCM) 10K type strain sequencing project: providing services to taxonomists for standard genome sequencing and annotation.</title>
        <authorList>
            <consortium name="The Broad Institute Genomics Platform"/>
            <consortium name="The Broad Institute Genome Sequencing Center for Infectious Disease"/>
            <person name="Wu L."/>
            <person name="Ma J."/>
        </authorList>
    </citation>
    <scope>NUCLEOTIDE SEQUENCE [LARGE SCALE GENOMIC DNA]</scope>
    <source>
        <strain evidence="3 4">CGMCC 1.12237</strain>
    </source>
</reference>
<dbReference type="InterPro" id="IPR036868">
    <property type="entry name" value="TusA-like_sf"/>
</dbReference>
<dbReference type="SUPFAM" id="SSF64307">
    <property type="entry name" value="SirA-like"/>
    <property type="match status" value="1"/>
</dbReference>
<evidence type="ECO:0000256" key="1">
    <source>
        <dbReference type="SAM" id="MobiDB-lite"/>
    </source>
</evidence>
<organism evidence="3 4">
    <name type="scientific">Salinirubrum litoreum</name>
    <dbReference type="NCBI Taxonomy" id="1126234"/>
    <lineage>
        <taxon>Archaea</taxon>
        <taxon>Methanobacteriati</taxon>
        <taxon>Methanobacteriota</taxon>
        <taxon>Stenosarchaea group</taxon>
        <taxon>Halobacteria</taxon>
        <taxon>Halobacteriales</taxon>
        <taxon>Haloferacaceae</taxon>
        <taxon>Salinirubrum</taxon>
    </lineage>
</organism>
<dbReference type="Pfam" id="PF10006">
    <property type="entry name" value="DUF2249"/>
    <property type="match status" value="1"/>
</dbReference>
<dbReference type="EMBL" id="JBHSKX010000004">
    <property type="protein sequence ID" value="MFC5368871.1"/>
    <property type="molecule type" value="Genomic_DNA"/>
</dbReference>
<proteinExistence type="predicted"/>
<evidence type="ECO:0000259" key="2">
    <source>
        <dbReference type="Pfam" id="PF10006"/>
    </source>
</evidence>
<keyword evidence="4" id="KW-1185">Reference proteome</keyword>
<feature type="domain" description="DUF2249" evidence="2">
    <location>
        <begin position="24"/>
        <end position="82"/>
    </location>
</feature>
<dbReference type="AlphaFoldDB" id="A0ABD5RGB6"/>
<accession>A0ABD5RGB6</accession>